<evidence type="ECO:0000313" key="2">
    <source>
        <dbReference type="Proteomes" id="UP001239111"/>
    </source>
</evidence>
<reference evidence="1" key="1">
    <citation type="submission" date="2023-04" db="EMBL/GenBank/DDBJ databases">
        <title>A chromosome-level genome assembly of the parasitoid wasp Eretmocerus hayati.</title>
        <authorList>
            <person name="Zhong Y."/>
            <person name="Liu S."/>
            <person name="Liu Y."/>
        </authorList>
    </citation>
    <scope>NUCLEOTIDE SEQUENCE</scope>
    <source>
        <strain evidence="1">ZJU_SS_LIU_2023</strain>
    </source>
</reference>
<name>A0ACC2NFM5_9HYME</name>
<dbReference type="EMBL" id="CM056743">
    <property type="protein sequence ID" value="KAJ8669588.1"/>
    <property type="molecule type" value="Genomic_DNA"/>
</dbReference>
<protein>
    <submittedName>
        <fullName evidence="1">Uncharacterized protein</fullName>
    </submittedName>
</protein>
<organism evidence="1 2">
    <name type="scientific">Eretmocerus hayati</name>
    <dbReference type="NCBI Taxonomy" id="131215"/>
    <lineage>
        <taxon>Eukaryota</taxon>
        <taxon>Metazoa</taxon>
        <taxon>Ecdysozoa</taxon>
        <taxon>Arthropoda</taxon>
        <taxon>Hexapoda</taxon>
        <taxon>Insecta</taxon>
        <taxon>Pterygota</taxon>
        <taxon>Neoptera</taxon>
        <taxon>Endopterygota</taxon>
        <taxon>Hymenoptera</taxon>
        <taxon>Apocrita</taxon>
        <taxon>Proctotrupomorpha</taxon>
        <taxon>Chalcidoidea</taxon>
        <taxon>Aphelinidae</taxon>
        <taxon>Aphelininae</taxon>
        <taxon>Eretmocerus</taxon>
    </lineage>
</organism>
<keyword evidence="2" id="KW-1185">Reference proteome</keyword>
<comment type="caution">
    <text evidence="1">The sequence shown here is derived from an EMBL/GenBank/DDBJ whole genome shotgun (WGS) entry which is preliminary data.</text>
</comment>
<dbReference type="Proteomes" id="UP001239111">
    <property type="component" value="Chromosome 3"/>
</dbReference>
<evidence type="ECO:0000313" key="1">
    <source>
        <dbReference type="EMBL" id="KAJ8669588.1"/>
    </source>
</evidence>
<proteinExistence type="predicted"/>
<accession>A0ACC2NFM5</accession>
<sequence>MDDELLNSDEVWETLGEELGRNPQEVREAFEVWSRAQPSTSSVVIDSDFLASLTDPDSFKEEQESASEPAASESDVLAEADRIILQAQVQAGLSSEVGDHQPQLLDVHRPLSELNTSEYNTRELAYEFFEGSSNDQFTNLITKRQRETEKFHEEALDSFRNQSIQELELKRIEHEKKMELYDKQLRNGEEVHREKMKILKNKLEFTERQLRHIENVISDRNHRKRLRTSSD</sequence>
<gene>
    <name evidence="1" type="ORF">QAD02_000847</name>
</gene>